<feature type="transmembrane region" description="Helical" evidence="6">
    <location>
        <begin position="187"/>
        <end position="207"/>
    </location>
</feature>
<evidence type="ECO:0000313" key="7">
    <source>
        <dbReference type="EMBL" id="MDZ5661160.1"/>
    </source>
</evidence>
<feature type="transmembrane region" description="Helical" evidence="6">
    <location>
        <begin position="311"/>
        <end position="334"/>
    </location>
</feature>
<feature type="transmembrane region" description="Helical" evidence="6">
    <location>
        <begin position="46"/>
        <end position="68"/>
    </location>
</feature>
<dbReference type="EMBL" id="JAXQPW010000001">
    <property type="protein sequence ID" value="MDZ5661160.1"/>
    <property type="molecule type" value="Genomic_DNA"/>
</dbReference>
<dbReference type="RefSeq" id="WP_172267751.1">
    <property type="nucleotide sequence ID" value="NZ_JAXQPW010000001.1"/>
</dbReference>
<feature type="transmembrane region" description="Helical" evidence="6">
    <location>
        <begin position="89"/>
        <end position="110"/>
    </location>
</feature>
<feature type="transmembrane region" description="Helical" evidence="6">
    <location>
        <begin position="437"/>
        <end position="454"/>
    </location>
</feature>
<keyword evidence="4 6" id="KW-1133">Transmembrane helix</keyword>
<feature type="transmembrane region" description="Helical" evidence="6">
    <location>
        <begin position="130"/>
        <end position="151"/>
    </location>
</feature>
<proteinExistence type="predicted"/>
<keyword evidence="5 6" id="KW-0472">Membrane</keyword>
<keyword evidence="8" id="KW-1185">Reference proteome</keyword>
<sequence>MTTAARYSSRRTLRNGALSAAQVVVVGATLLLAYRLALTEVTREEFGLYATLFALGTLTQVGTLGFAGGAARHMARAAGEGDAAARLQVAVTSVGVSLGGSLVVAVGLLVGLEVYGASLDPELAEVASRLVPVVVAAAVVTPVSTAVQGLVDGLGQAHVRSAVVIAASLVFYVVVAVTLSGQGAVSLALAALVQQSFVVLVLVALVVRECRPSRATWRWAPSLWREVRTFNLKLQVMTLPALGLEPLAKLLLGAFAGFSAVATYEVVNRLMQQVNAVVLAANQAVVPLVAFRSASGGLQDASVFRQLFRAAWTLCVTAFAAALIVLVPLGAFVFGETDPALVGFGVVLCLGWLANALSGPAYFISVTTNRFAANVVANYLMIAVPAVLGTLLGWLLGGIGVAAAVALGLVVAGVVMNQAFLAHRDLGWSTLLSGRDAAFGLVATVLVAVTLVAMPRLGAAGLLVAASALVALGAAGLVHLRHGPVWPVLTRREA</sequence>
<evidence type="ECO:0000256" key="2">
    <source>
        <dbReference type="ARBA" id="ARBA00022475"/>
    </source>
</evidence>
<evidence type="ECO:0000256" key="6">
    <source>
        <dbReference type="SAM" id="Phobius"/>
    </source>
</evidence>
<evidence type="ECO:0000256" key="3">
    <source>
        <dbReference type="ARBA" id="ARBA00022692"/>
    </source>
</evidence>
<evidence type="ECO:0000256" key="5">
    <source>
        <dbReference type="ARBA" id="ARBA00023136"/>
    </source>
</evidence>
<feature type="transmembrane region" description="Helical" evidence="6">
    <location>
        <begin position="371"/>
        <end position="388"/>
    </location>
</feature>
<feature type="transmembrane region" description="Helical" evidence="6">
    <location>
        <begin position="12"/>
        <end position="34"/>
    </location>
</feature>
<dbReference type="PANTHER" id="PTHR30250">
    <property type="entry name" value="PST FAMILY PREDICTED COLANIC ACID TRANSPORTER"/>
    <property type="match status" value="1"/>
</dbReference>
<dbReference type="PANTHER" id="PTHR30250:SF26">
    <property type="entry name" value="PSMA PROTEIN"/>
    <property type="match status" value="1"/>
</dbReference>
<feature type="transmembrane region" description="Helical" evidence="6">
    <location>
        <begin position="394"/>
        <end position="416"/>
    </location>
</feature>
<reference evidence="7 8" key="1">
    <citation type="submission" date="2023-11" db="EMBL/GenBank/DDBJ databases">
        <title>Novel species in genus Nocardioides.</title>
        <authorList>
            <person name="Zhou H."/>
        </authorList>
    </citation>
    <scope>NUCLEOTIDE SEQUENCE [LARGE SCALE GENOMIC DNA]</scope>
    <source>
        <strain evidence="7 8">S-58</strain>
    </source>
</reference>
<feature type="transmembrane region" description="Helical" evidence="6">
    <location>
        <begin position="340"/>
        <end position="364"/>
    </location>
</feature>
<gene>
    <name evidence="7" type="ORF">SFC79_05230</name>
</gene>
<comment type="caution">
    <text evidence="7">The sequence shown here is derived from an EMBL/GenBank/DDBJ whole genome shotgun (WGS) entry which is preliminary data.</text>
</comment>
<evidence type="ECO:0000256" key="1">
    <source>
        <dbReference type="ARBA" id="ARBA00004651"/>
    </source>
</evidence>
<evidence type="ECO:0000313" key="8">
    <source>
        <dbReference type="Proteomes" id="UP001291999"/>
    </source>
</evidence>
<name>A0ABU5K976_9ACTN</name>
<evidence type="ECO:0000256" key="4">
    <source>
        <dbReference type="ARBA" id="ARBA00022989"/>
    </source>
</evidence>
<keyword evidence="2" id="KW-1003">Cell membrane</keyword>
<dbReference type="Proteomes" id="UP001291999">
    <property type="component" value="Unassembled WGS sequence"/>
</dbReference>
<protein>
    <submittedName>
        <fullName evidence="7">Oligosaccharide flippase family protein</fullName>
    </submittedName>
</protein>
<accession>A0ABU5K976</accession>
<keyword evidence="3 6" id="KW-0812">Transmembrane</keyword>
<organism evidence="7 8">
    <name type="scientific">Nocardioides renjunii</name>
    <dbReference type="NCBI Taxonomy" id="3095075"/>
    <lineage>
        <taxon>Bacteria</taxon>
        <taxon>Bacillati</taxon>
        <taxon>Actinomycetota</taxon>
        <taxon>Actinomycetes</taxon>
        <taxon>Propionibacteriales</taxon>
        <taxon>Nocardioidaceae</taxon>
        <taxon>Nocardioides</taxon>
    </lineage>
</organism>
<feature type="transmembrane region" description="Helical" evidence="6">
    <location>
        <begin position="460"/>
        <end position="480"/>
    </location>
</feature>
<feature type="transmembrane region" description="Helical" evidence="6">
    <location>
        <begin position="163"/>
        <end position="181"/>
    </location>
</feature>
<dbReference type="InterPro" id="IPR050833">
    <property type="entry name" value="Poly_Biosynth_Transport"/>
</dbReference>
<comment type="subcellular location">
    <subcellularLocation>
        <location evidence="1">Cell membrane</location>
        <topology evidence="1">Multi-pass membrane protein</topology>
    </subcellularLocation>
</comment>